<protein>
    <recommendedName>
        <fullName evidence="3">Secreted protein</fullName>
    </recommendedName>
</protein>
<reference evidence="1 2" key="1">
    <citation type="submission" date="2023-01" db="EMBL/GenBank/DDBJ databases">
        <title>Analysis of 21 Apiospora genomes using comparative genomics revels a genus with tremendous synthesis potential of carbohydrate active enzymes and secondary metabolites.</title>
        <authorList>
            <person name="Sorensen T."/>
        </authorList>
    </citation>
    <scope>NUCLEOTIDE SEQUENCE [LARGE SCALE GENOMIC DNA]</scope>
    <source>
        <strain evidence="1 2">CBS 33761</strain>
    </source>
</reference>
<proteinExistence type="predicted"/>
<organism evidence="1 2">
    <name type="scientific">Apiospora rasikravindrae</name>
    <dbReference type="NCBI Taxonomy" id="990691"/>
    <lineage>
        <taxon>Eukaryota</taxon>
        <taxon>Fungi</taxon>
        <taxon>Dikarya</taxon>
        <taxon>Ascomycota</taxon>
        <taxon>Pezizomycotina</taxon>
        <taxon>Sordariomycetes</taxon>
        <taxon>Xylariomycetidae</taxon>
        <taxon>Amphisphaeriales</taxon>
        <taxon>Apiosporaceae</taxon>
        <taxon>Apiospora</taxon>
    </lineage>
</organism>
<evidence type="ECO:0000313" key="2">
    <source>
        <dbReference type="Proteomes" id="UP001444661"/>
    </source>
</evidence>
<dbReference type="EMBL" id="JAQQWK010000009">
    <property type="protein sequence ID" value="KAK8034347.1"/>
    <property type="molecule type" value="Genomic_DNA"/>
</dbReference>
<evidence type="ECO:0000313" key="1">
    <source>
        <dbReference type="EMBL" id="KAK8034347.1"/>
    </source>
</evidence>
<evidence type="ECO:0008006" key="3">
    <source>
        <dbReference type="Google" id="ProtNLM"/>
    </source>
</evidence>
<comment type="caution">
    <text evidence="1">The sequence shown here is derived from an EMBL/GenBank/DDBJ whole genome shotgun (WGS) entry which is preliminary data.</text>
</comment>
<accession>A0ABR1SJ54</accession>
<name>A0ABR1SJ54_9PEZI</name>
<keyword evidence="2" id="KW-1185">Reference proteome</keyword>
<gene>
    <name evidence="1" type="ORF">PG993_009342</name>
</gene>
<sequence>MAAGRPVLCLLSLSRSVSRLNGTVFSGPTSLSADLSFPFTIIYLPLLAKRRQRPAPNSTDLCDIKIIAVAAVFTFFDVERSEKVPAAN</sequence>
<dbReference type="Proteomes" id="UP001444661">
    <property type="component" value="Unassembled WGS sequence"/>
</dbReference>